<dbReference type="Proteomes" id="UP001159363">
    <property type="component" value="Chromosome 2"/>
</dbReference>
<protein>
    <submittedName>
        <fullName evidence="1">Uncharacterized protein</fullName>
    </submittedName>
</protein>
<organism evidence="1 2">
    <name type="scientific">Dryococelus australis</name>
    <dbReference type="NCBI Taxonomy" id="614101"/>
    <lineage>
        <taxon>Eukaryota</taxon>
        <taxon>Metazoa</taxon>
        <taxon>Ecdysozoa</taxon>
        <taxon>Arthropoda</taxon>
        <taxon>Hexapoda</taxon>
        <taxon>Insecta</taxon>
        <taxon>Pterygota</taxon>
        <taxon>Neoptera</taxon>
        <taxon>Polyneoptera</taxon>
        <taxon>Phasmatodea</taxon>
        <taxon>Verophasmatodea</taxon>
        <taxon>Anareolatae</taxon>
        <taxon>Phasmatidae</taxon>
        <taxon>Eurycanthinae</taxon>
        <taxon>Dryococelus</taxon>
    </lineage>
</organism>
<gene>
    <name evidence="1" type="ORF">PR048_006659</name>
</gene>
<feature type="non-terminal residue" evidence="1">
    <location>
        <position position="94"/>
    </location>
</feature>
<proteinExistence type="predicted"/>
<comment type="caution">
    <text evidence="1">The sequence shown here is derived from an EMBL/GenBank/DDBJ whole genome shotgun (WGS) entry which is preliminary data.</text>
</comment>
<evidence type="ECO:0000313" key="2">
    <source>
        <dbReference type="Proteomes" id="UP001159363"/>
    </source>
</evidence>
<dbReference type="EMBL" id="JARBHB010000002">
    <property type="protein sequence ID" value="KAJ8894049.1"/>
    <property type="molecule type" value="Genomic_DNA"/>
</dbReference>
<evidence type="ECO:0000313" key="1">
    <source>
        <dbReference type="EMBL" id="KAJ8894049.1"/>
    </source>
</evidence>
<keyword evidence="2" id="KW-1185">Reference proteome</keyword>
<accession>A0ABQ9IBK2</accession>
<reference evidence="1 2" key="1">
    <citation type="submission" date="2023-02" db="EMBL/GenBank/DDBJ databases">
        <title>LHISI_Scaffold_Assembly.</title>
        <authorList>
            <person name="Stuart O.P."/>
            <person name="Cleave R."/>
            <person name="Magrath M.J.L."/>
            <person name="Mikheyev A.S."/>
        </authorList>
    </citation>
    <scope>NUCLEOTIDE SEQUENCE [LARGE SCALE GENOMIC DNA]</scope>
    <source>
        <strain evidence="1">Daus_M_001</strain>
        <tissue evidence="1">Leg muscle</tissue>
    </source>
</reference>
<name>A0ABQ9IBK2_9NEOP</name>
<sequence length="94" mass="10568">MVIKQVIQFVLNGRGHRLVIPSKLHSVVLADLHIAHEPCGNGKDKKLGVILFLVAITNCNACRQYQAKPLKADLSPWPWPSGHNRWLHADFWGP</sequence>